<comment type="caution">
    <text evidence="1">The sequence shown here is derived from an EMBL/GenBank/DDBJ whole genome shotgun (WGS) entry which is preliminary data.</text>
</comment>
<organism evidence="1 2">
    <name type="scientific">Seminavis robusta</name>
    <dbReference type="NCBI Taxonomy" id="568900"/>
    <lineage>
        <taxon>Eukaryota</taxon>
        <taxon>Sar</taxon>
        <taxon>Stramenopiles</taxon>
        <taxon>Ochrophyta</taxon>
        <taxon>Bacillariophyta</taxon>
        <taxon>Bacillariophyceae</taxon>
        <taxon>Bacillariophycidae</taxon>
        <taxon>Naviculales</taxon>
        <taxon>Naviculaceae</taxon>
        <taxon>Seminavis</taxon>
    </lineage>
</organism>
<gene>
    <name evidence="1" type="ORF">SEMRO_2643_G333510.1</name>
</gene>
<sequence>MSSGITVSQFTFTRNDDSNLVPMKEIVCVNIFDPMSKYPPFEDRLPDLLPQRSNLYVTFKHGGKYWGKSIPFAGGDDAWVNIPLLANATGLQEPVLCEVKLPMVFSQDRTLFTAKFLLGEGNDNDSFPDLFGEIKTVLRDPHGNDSGLRLNIRTFSSDWDPIHLGTKHVPPQMDSYFTTFLMFLNAQVKALNLGGANILTKPREPADKNLPTVSLLGGRVEIPKEDEFIPLSWKAKYVVPILNRLPATTRNNPIYNRPRSMNRLRLLLGDGVTTPYEGKWNRGMSDASMHRVHFSSMGMFYIQKDPSTNGYVSDLSYFNKLKYKDSYDSIGCKTFFDANGSITMIEDSDGTMYHPGHQYWEWAKLKSRSAVFTLASLEHVTSYHYTWSATPGLALRMFLPPSHPIRMAFSAHMFRTHYTSIKAVHSLLSEVGILGRILPFTYEDGLEKAYMDLLDNYTFVSYPEELEKQGVADCPFHVGATDGIALYRVMADYVSNLFDEVYGTEERLQADLAMKELYSFLKQKMPNLPSDFTMTNLKLVWGEVLFRVTGAHTSIGNSVAYAVDPMMLNFRLKKDEKGEVVGSDECIAGVAGITAITIPNEYPKLSQDWSQVLKDPKSKAYAQLRADLDDLGDLIDSRNKMAEEGGSEGRRFVNRDFHPKHTALSSFS</sequence>
<dbReference type="Gene3D" id="1.20.245.10">
    <property type="entry name" value="Lipoxygenase-1, Domain 5"/>
    <property type="match status" value="1"/>
</dbReference>
<protein>
    <submittedName>
        <fullName evidence="1">Uncharacterized protein</fullName>
    </submittedName>
</protein>
<proteinExistence type="predicted"/>
<dbReference type="Proteomes" id="UP001153069">
    <property type="component" value="Unassembled WGS sequence"/>
</dbReference>
<dbReference type="SUPFAM" id="SSF48484">
    <property type="entry name" value="Lipoxigenase"/>
    <property type="match status" value="1"/>
</dbReference>
<reference evidence="1" key="1">
    <citation type="submission" date="2020-06" db="EMBL/GenBank/DDBJ databases">
        <authorList>
            <consortium name="Plant Systems Biology data submission"/>
        </authorList>
    </citation>
    <scope>NUCLEOTIDE SEQUENCE</scope>
    <source>
        <strain evidence="1">D6</strain>
    </source>
</reference>
<dbReference type="OrthoDB" id="61078at2759"/>
<name>A0A9N8HY00_9STRA</name>
<keyword evidence="2" id="KW-1185">Reference proteome</keyword>
<dbReference type="EMBL" id="CAICTM010002641">
    <property type="protein sequence ID" value="CAB9529842.1"/>
    <property type="molecule type" value="Genomic_DNA"/>
</dbReference>
<evidence type="ECO:0000313" key="1">
    <source>
        <dbReference type="EMBL" id="CAB9529842.1"/>
    </source>
</evidence>
<accession>A0A9N8HY00</accession>
<evidence type="ECO:0000313" key="2">
    <source>
        <dbReference type="Proteomes" id="UP001153069"/>
    </source>
</evidence>
<dbReference type="AlphaFoldDB" id="A0A9N8HY00"/>
<dbReference type="InterPro" id="IPR036226">
    <property type="entry name" value="LipOase_C_sf"/>
</dbReference>